<dbReference type="InterPro" id="IPR052515">
    <property type="entry name" value="Gfo/Idh/MocA_Oxidoreductase"/>
</dbReference>
<dbReference type="PANTHER" id="PTHR43249:SF1">
    <property type="entry name" value="D-GLUCOSIDE 3-DEHYDROGENASE"/>
    <property type="match status" value="1"/>
</dbReference>
<dbReference type="SUPFAM" id="SSF55347">
    <property type="entry name" value="Glyceraldehyde-3-phosphate dehydrogenase-like, C-terminal domain"/>
    <property type="match status" value="1"/>
</dbReference>
<sequence>MKEALKIGIIGCGAIAHQKHMPSLAKLPHLGKMVAFCDVVEERAAAAAAAFGMEGARVYTDYKELLQDESIDVVHVLTPNLYHSFITVDALEAGKHVMCEKPMAINSEEAKKMLDASKRTGKKLTIGYQNRFNEESQVLYRACSKGDLGEVYMAKAHAVRRKGVPTWGVFTDKQLQGGGALIDIGTHALDLTLWCMDNYKPQSVTGSVYYKMKDNMEGNLFGPWDPSTFDVEDSAFAFIKMENGATIFLECSWALNTTDAREAKTSLFGVDGGAEIKVGPDRKPEVVFNRAQYGKLVEIKPRTGASVAYFTGKDEAPGVLEAEQWLECILHDTEPLVKAEQAYVVTQILEAIYKSAETGATIDFLEFAE</sequence>
<dbReference type="InterPro" id="IPR000683">
    <property type="entry name" value="Gfo/Idh/MocA-like_OxRdtase_N"/>
</dbReference>
<gene>
    <name evidence="4" type="ORF">ACFQ4B_35280</name>
</gene>
<name>A0ABW3UXB5_9BACL</name>
<proteinExistence type="inferred from homology"/>
<comment type="similarity">
    <text evidence="1">Belongs to the Gfo/Idh/MocA family.</text>
</comment>
<protein>
    <submittedName>
        <fullName evidence="4">Gfo/Idh/MocA family protein</fullName>
    </submittedName>
</protein>
<dbReference type="Proteomes" id="UP001597180">
    <property type="component" value="Unassembled WGS sequence"/>
</dbReference>
<comment type="caution">
    <text evidence="4">The sequence shown here is derived from an EMBL/GenBank/DDBJ whole genome shotgun (WGS) entry which is preliminary data.</text>
</comment>
<dbReference type="SUPFAM" id="SSF51735">
    <property type="entry name" value="NAD(P)-binding Rossmann-fold domains"/>
    <property type="match status" value="1"/>
</dbReference>
<evidence type="ECO:0000256" key="1">
    <source>
        <dbReference type="ARBA" id="ARBA00010928"/>
    </source>
</evidence>
<keyword evidence="5" id="KW-1185">Reference proteome</keyword>
<dbReference type="Pfam" id="PF01408">
    <property type="entry name" value="GFO_IDH_MocA"/>
    <property type="match status" value="1"/>
</dbReference>
<evidence type="ECO:0000313" key="5">
    <source>
        <dbReference type="Proteomes" id="UP001597180"/>
    </source>
</evidence>
<dbReference type="InterPro" id="IPR004104">
    <property type="entry name" value="Gfo/Idh/MocA-like_OxRdtase_C"/>
</dbReference>
<dbReference type="Gene3D" id="3.40.50.720">
    <property type="entry name" value="NAD(P)-binding Rossmann-like Domain"/>
    <property type="match status" value="1"/>
</dbReference>
<evidence type="ECO:0000259" key="2">
    <source>
        <dbReference type="Pfam" id="PF01408"/>
    </source>
</evidence>
<dbReference type="PANTHER" id="PTHR43249">
    <property type="entry name" value="UDP-N-ACETYL-2-AMINO-2-DEOXY-D-GLUCURONATE OXIDASE"/>
    <property type="match status" value="1"/>
</dbReference>
<organism evidence="4 5">
    <name type="scientific">Paenibacillus vulneris</name>
    <dbReference type="NCBI Taxonomy" id="1133364"/>
    <lineage>
        <taxon>Bacteria</taxon>
        <taxon>Bacillati</taxon>
        <taxon>Bacillota</taxon>
        <taxon>Bacilli</taxon>
        <taxon>Bacillales</taxon>
        <taxon>Paenibacillaceae</taxon>
        <taxon>Paenibacillus</taxon>
    </lineage>
</organism>
<reference evidence="5" key="1">
    <citation type="journal article" date="2019" name="Int. J. Syst. Evol. Microbiol.">
        <title>The Global Catalogue of Microorganisms (GCM) 10K type strain sequencing project: providing services to taxonomists for standard genome sequencing and annotation.</title>
        <authorList>
            <consortium name="The Broad Institute Genomics Platform"/>
            <consortium name="The Broad Institute Genome Sequencing Center for Infectious Disease"/>
            <person name="Wu L."/>
            <person name="Ma J."/>
        </authorList>
    </citation>
    <scope>NUCLEOTIDE SEQUENCE [LARGE SCALE GENOMIC DNA]</scope>
    <source>
        <strain evidence="5">CCUG 53270</strain>
    </source>
</reference>
<feature type="domain" description="Gfo/Idh/MocA-like oxidoreductase C-terminal" evidence="3">
    <location>
        <begin position="145"/>
        <end position="363"/>
    </location>
</feature>
<dbReference type="InterPro" id="IPR036291">
    <property type="entry name" value="NAD(P)-bd_dom_sf"/>
</dbReference>
<feature type="domain" description="Gfo/Idh/MocA-like oxidoreductase N-terminal" evidence="2">
    <location>
        <begin position="5"/>
        <end position="128"/>
    </location>
</feature>
<dbReference type="RefSeq" id="WP_345594153.1">
    <property type="nucleotide sequence ID" value="NZ_BAABJG010000052.1"/>
</dbReference>
<dbReference type="EMBL" id="JBHTLU010000058">
    <property type="protein sequence ID" value="MFD1225358.1"/>
    <property type="molecule type" value="Genomic_DNA"/>
</dbReference>
<evidence type="ECO:0000259" key="3">
    <source>
        <dbReference type="Pfam" id="PF02894"/>
    </source>
</evidence>
<dbReference type="Gene3D" id="3.30.360.10">
    <property type="entry name" value="Dihydrodipicolinate Reductase, domain 2"/>
    <property type="match status" value="1"/>
</dbReference>
<accession>A0ABW3UXB5</accession>
<evidence type="ECO:0000313" key="4">
    <source>
        <dbReference type="EMBL" id="MFD1225358.1"/>
    </source>
</evidence>
<dbReference type="Pfam" id="PF02894">
    <property type="entry name" value="GFO_IDH_MocA_C"/>
    <property type="match status" value="1"/>
</dbReference>